<accession>A0A0E9V3J5</accession>
<name>A0A0E9V3J5_ANGAN</name>
<proteinExistence type="predicted"/>
<evidence type="ECO:0000313" key="1">
    <source>
        <dbReference type="EMBL" id="JAH72714.1"/>
    </source>
</evidence>
<dbReference type="AlphaFoldDB" id="A0A0E9V3J5"/>
<reference evidence="1" key="1">
    <citation type="submission" date="2014-11" db="EMBL/GenBank/DDBJ databases">
        <authorList>
            <person name="Amaro Gonzalez C."/>
        </authorList>
    </citation>
    <scope>NUCLEOTIDE SEQUENCE</scope>
</reference>
<protein>
    <submittedName>
        <fullName evidence="1">Uncharacterized protein</fullName>
    </submittedName>
</protein>
<sequence>MGKCKNLIISLLTRIQALIFELLI</sequence>
<dbReference type="EMBL" id="GBXM01035863">
    <property type="protein sequence ID" value="JAH72714.1"/>
    <property type="molecule type" value="Transcribed_RNA"/>
</dbReference>
<organism evidence="1">
    <name type="scientific">Anguilla anguilla</name>
    <name type="common">European freshwater eel</name>
    <name type="synonym">Muraena anguilla</name>
    <dbReference type="NCBI Taxonomy" id="7936"/>
    <lineage>
        <taxon>Eukaryota</taxon>
        <taxon>Metazoa</taxon>
        <taxon>Chordata</taxon>
        <taxon>Craniata</taxon>
        <taxon>Vertebrata</taxon>
        <taxon>Euteleostomi</taxon>
        <taxon>Actinopterygii</taxon>
        <taxon>Neopterygii</taxon>
        <taxon>Teleostei</taxon>
        <taxon>Anguilliformes</taxon>
        <taxon>Anguillidae</taxon>
        <taxon>Anguilla</taxon>
    </lineage>
</organism>
<reference evidence="1" key="2">
    <citation type="journal article" date="2015" name="Fish Shellfish Immunol.">
        <title>Early steps in the European eel (Anguilla anguilla)-Vibrio vulnificus interaction in the gills: Role of the RtxA13 toxin.</title>
        <authorList>
            <person name="Callol A."/>
            <person name="Pajuelo D."/>
            <person name="Ebbesson L."/>
            <person name="Teles M."/>
            <person name="MacKenzie S."/>
            <person name="Amaro C."/>
        </authorList>
    </citation>
    <scope>NUCLEOTIDE SEQUENCE</scope>
</reference>